<dbReference type="PANTHER" id="PTHR36305:SF1">
    <property type="entry name" value="PHOSPHATIDYLGLYCEROPHOSPHATASE A"/>
    <property type="match status" value="1"/>
</dbReference>
<evidence type="ECO:0000256" key="1">
    <source>
        <dbReference type="SAM" id="Phobius"/>
    </source>
</evidence>
<dbReference type="Pfam" id="PF04608">
    <property type="entry name" value="PgpA"/>
    <property type="match status" value="1"/>
</dbReference>
<name>A0A381TTS2_9ZZZZ</name>
<gene>
    <name evidence="3" type="ORF">METZ01_LOCUS71725</name>
</gene>
<dbReference type="SUPFAM" id="SSF101307">
    <property type="entry name" value="YutG-like"/>
    <property type="match status" value="1"/>
</dbReference>
<feature type="transmembrane region" description="Helical" evidence="1">
    <location>
        <begin position="84"/>
        <end position="107"/>
    </location>
</feature>
<dbReference type="PIRSF" id="PIRSF006162">
    <property type="entry name" value="PgpA"/>
    <property type="match status" value="1"/>
</dbReference>
<dbReference type="GO" id="GO:0008962">
    <property type="term" value="F:phosphatidylglycerophosphatase activity"/>
    <property type="evidence" value="ECO:0007669"/>
    <property type="project" value="InterPro"/>
</dbReference>
<keyword evidence="1" id="KW-0472">Membrane</keyword>
<keyword evidence="1" id="KW-0812">Transmembrane</keyword>
<evidence type="ECO:0000313" key="3">
    <source>
        <dbReference type="EMBL" id="SVA18871.1"/>
    </source>
</evidence>
<evidence type="ECO:0000259" key="2">
    <source>
        <dbReference type="Pfam" id="PF04608"/>
    </source>
</evidence>
<feature type="transmembrane region" description="Helical" evidence="1">
    <location>
        <begin position="127"/>
        <end position="152"/>
    </location>
</feature>
<dbReference type="InterPro" id="IPR026037">
    <property type="entry name" value="PgpA"/>
</dbReference>
<organism evidence="3">
    <name type="scientific">marine metagenome</name>
    <dbReference type="NCBI Taxonomy" id="408172"/>
    <lineage>
        <taxon>unclassified sequences</taxon>
        <taxon>metagenomes</taxon>
        <taxon>ecological metagenomes</taxon>
    </lineage>
</organism>
<proteinExistence type="predicted"/>
<sequence>MPFPNFKKPSHILATWFGVGLLRPAPGTWGSLMAAIGWYFLDFLHSWTIIIIPLFVILSLYVCIRADEDSETDDHPSIVIDEVVGMLIALSFVENDFLMYIAAFILFRLFDIWKPGPIAWADINLKGGWGILFDDVLAGLFSGVIIFVFISLI</sequence>
<reference evidence="3" key="1">
    <citation type="submission" date="2018-05" db="EMBL/GenBank/DDBJ databases">
        <authorList>
            <person name="Lanie J.A."/>
            <person name="Ng W.-L."/>
            <person name="Kazmierczak K.M."/>
            <person name="Andrzejewski T.M."/>
            <person name="Davidsen T.M."/>
            <person name="Wayne K.J."/>
            <person name="Tettelin H."/>
            <person name="Glass J.I."/>
            <person name="Rusch D."/>
            <person name="Podicherti R."/>
            <person name="Tsui H.-C.T."/>
            <person name="Winkler M.E."/>
        </authorList>
    </citation>
    <scope>NUCLEOTIDE SEQUENCE</scope>
</reference>
<protein>
    <recommendedName>
        <fullName evidence="2">YutG/PgpA domain-containing protein</fullName>
    </recommendedName>
</protein>
<accession>A0A381TTS2</accession>
<dbReference type="InterPro" id="IPR007686">
    <property type="entry name" value="YutG/PgpA"/>
</dbReference>
<dbReference type="PANTHER" id="PTHR36305">
    <property type="entry name" value="PHOSPHATIDYLGLYCEROPHOSPHATASE A"/>
    <property type="match status" value="1"/>
</dbReference>
<feature type="domain" description="YutG/PgpA" evidence="2">
    <location>
        <begin position="12"/>
        <end position="148"/>
    </location>
</feature>
<dbReference type="CDD" id="cd06971">
    <property type="entry name" value="PgpA"/>
    <property type="match status" value="1"/>
</dbReference>
<feature type="transmembrane region" description="Helical" evidence="1">
    <location>
        <begin position="44"/>
        <end position="64"/>
    </location>
</feature>
<dbReference type="GO" id="GO:0006629">
    <property type="term" value="P:lipid metabolic process"/>
    <property type="evidence" value="ECO:0007669"/>
    <property type="project" value="InterPro"/>
</dbReference>
<dbReference type="EMBL" id="UINC01005071">
    <property type="protein sequence ID" value="SVA18871.1"/>
    <property type="molecule type" value="Genomic_DNA"/>
</dbReference>
<keyword evidence="1" id="KW-1133">Transmembrane helix</keyword>
<dbReference type="AlphaFoldDB" id="A0A381TTS2"/>
<dbReference type="InterPro" id="IPR036681">
    <property type="entry name" value="PgpA-like_sf"/>
</dbReference>